<dbReference type="EMBL" id="CM026424">
    <property type="protein sequence ID" value="KAG0581290.1"/>
    <property type="molecule type" value="Genomic_DNA"/>
</dbReference>
<dbReference type="Proteomes" id="UP000822688">
    <property type="component" value="Chromosome 4"/>
</dbReference>
<evidence type="ECO:0000256" key="1">
    <source>
        <dbReference type="SAM" id="MobiDB-lite"/>
    </source>
</evidence>
<organism evidence="2 3">
    <name type="scientific">Ceratodon purpureus</name>
    <name type="common">Fire moss</name>
    <name type="synonym">Dicranum purpureum</name>
    <dbReference type="NCBI Taxonomy" id="3225"/>
    <lineage>
        <taxon>Eukaryota</taxon>
        <taxon>Viridiplantae</taxon>
        <taxon>Streptophyta</taxon>
        <taxon>Embryophyta</taxon>
        <taxon>Bryophyta</taxon>
        <taxon>Bryophytina</taxon>
        <taxon>Bryopsida</taxon>
        <taxon>Dicranidae</taxon>
        <taxon>Pseudoditrichales</taxon>
        <taxon>Ditrichaceae</taxon>
        <taxon>Ceratodon</taxon>
    </lineage>
</organism>
<protein>
    <submittedName>
        <fullName evidence="2">Uncharacterized protein</fullName>
    </submittedName>
</protein>
<gene>
    <name evidence="2" type="ORF">KC19_4G240100</name>
</gene>
<evidence type="ECO:0000313" key="3">
    <source>
        <dbReference type="Proteomes" id="UP000822688"/>
    </source>
</evidence>
<name>A0A8T0IC25_CERPU</name>
<feature type="region of interest" description="Disordered" evidence="1">
    <location>
        <begin position="113"/>
        <end position="165"/>
    </location>
</feature>
<dbReference type="Gene3D" id="1.20.120.20">
    <property type="entry name" value="Apolipoprotein"/>
    <property type="match status" value="1"/>
</dbReference>
<reference evidence="2" key="1">
    <citation type="submission" date="2020-06" db="EMBL/GenBank/DDBJ databases">
        <title>WGS assembly of Ceratodon purpureus strain R40.</title>
        <authorList>
            <person name="Carey S.B."/>
            <person name="Jenkins J."/>
            <person name="Shu S."/>
            <person name="Lovell J.T."/>
            <person name="Sreedasyam A."/>
            <person name="Maumus F."/>
            <person name="Tiley G.P."/>
            <person name="Fernandez-Pozo N."/>
            <person name="Barry K."/>
            <person name="Chen C."/>
            <person name="Wang M."/>
            <person name="Lipzen A."/>
            <person name="Daum C."/>
            <person name="Saski C.A."/>
            <person name="Payton A.C."/>
            <person name="Mcbreen J.C."/>
            <person name="Conrad R.E."/>
            <person name="Kollar L.M."/>
            <person name="Olsson S."/>
            <person name="Huttunen S."/>
            <person name="Landis J.B."/>
            <person name="Wickett N.J."/>
            <person name="Johnson M.G."/>
            <person name="Rensing S.A."/>
            <person name="Grimwood J."/>
            <person name="Schmutz J."/>
            <person name="Mcdaniel S.F."/>
        </authorList>
    </citation>
    <scope>NUCLEOTIDE SEQUENCE</scope>
    <source>
        <strain evidence="2">R40</strain>
    </source>
</reference>
<sequence>MAATLMVCGSVVAAPLSATTLSSSAAFGASQTQFAPVCNVSSNGGRVVAVKASYSEEESSVSKRVLSSVLATGLAISLAGSAFAASGPGGDGAERTARKADELLQGADALIKNDSPQRFGPERGFGNGTDKADEDRFSQKAGSGAIPELQDATSAQVSGARDKFASNVKKTQRRIDGIWGMGKGMANDVVATTQSKADDAAKGAKRAFGQATKNSVASNVKSSAGNVAADVKSSAGNVAADVKSKADEVAAPVKSSSGGFFGKIKQQAKGIQGAVASKGADVQSAIPNVRK</sequence>
<accession>A0A8T0IC25</accession>
<proteinExistence type="predicted"/>
<comment type="caution">
    <text evidence="2">The sequence shown here is derived from an EMBL/GenBank/DDBJ whole genome shotgun (WGS) entry which is preliminary data.</text>
</comment>
<dbReference type="AlphaFoldDB" id="A0A8T0IC25"/>
<keyword evidence="3" id="KW-1185">Reference proteome</keyword>
<evidence type="ECO:0000313" key="2">
    <source>
        <dbReference type="EMBL" id="KAG0581290.1"/>
    </source>
</evidence>